<dbReference type="SUPFAM" id="SSF53448">
    <property type="entry name" value="Nucleotide-diphospho-sugar transferases"/>
    <property type="match status" value="1"/>
</dbReference>
<dbReference type="InterPro" id="IPR050256">
    <property type="entry name" value="Glycosyltransferase_2"/>
</dbReference>
<evidence type="ECO:0000256" key="2">
    <source>
        <dbReference type="ARBA" id="ARBA00022676"/>
    </source>
</evidence>
<evidence type="ECO:0000256" key="7">
    <source>
        <dbReference type="SAM" id="MobiDB-lite"/>
    </source>
</evidence>
<feature type="region of interest" description="Disordered" evidence="7">
    <location>
        <begin position="1"/>
        <end position="24"/>
    </location>
</feature>
<evidence type="ECO:0000256" key="8">
    <source>
        <dbReference type="SAM" id="Phobius"/>
    </source>
</evidence>
<dbReference type="CDD" id="cd04187">
    <property type="entry name" value="DPM1_like_bac"/>
    <property type="match status" value="1"/>
</dbReference>
<sequence>MTQNPPRSTDPHVPLPGEDGLLPERGTPTLSCVIPCHNEAQNLELLLPRLAELLPTLSRAWEVVLVDDGSRDATAAVIARWARQPGFVGRVLSRNFGKEAAITAGLEAAAGEVVVIMDADLQHPPSLIEPMLAHWREGADVVYAVRSHRDDEAWVKRVGTGVFYRLLNAFDRFEVPEGAGDFRLMDRGAVDALLQLPERNRFMKGLYAWVGFRAVPLPYVPEARVHGRSSFSFKRLLNLSLAGLTSFTTWPLRIVSVVGLLVALVGFLYGGFLIIQYLLWGNEVSGWTTIVVTLMLFLGLQMVFLGIIGEYVGRIFEEVKGRPLYVVHRALGRGLGRREP</sequence>
<protein>
    <submittedName>
        <fullName evidence="10">Glycosyltransferase family 2 protein</fullName>
    </submittedName>
</protein>
<evidence type="ECO:0000256" key="3">
    <source>
        <dbReference type="ARBA" id="ARBA00022679"/>
    </source>
</evidence>
<keyword evidence="6 8" id="KW-0472">Membrane</keyword>
<keyword evidence="3" id="KW-0808">Transferase</keyword>
<evidence type="ECO:0000256" key="6">
    <source>
        <dbReference type="ARBA" id="ARBA00023136"/>
    </source>
</evidence>
<dbReference type="RefSeq" id="WP_193780592.1">
    <property type="nucleotide sequence ID" value="NZ_JADDOJ010000037.1"/>
</dbReference>
<evidence type="ECO:0000256" key="4">
    <source>
        <dbReference type="ARBA" id="ARBA00022692"/>
    </source>
</evidence>
<evidence type="ECO:0000313" key="10">
    <source>
        <dbReference type="EMBL" id="MBE7941049.1"/>
    </source>
</evidence>
<dbReference type="EMBL" id="JADDOJ010000037">
    <property type="protein sequence ID" value="MBE7941049.1"/>
    <property type="molecule type" value="Genomic_DNA"/>
</dbReference>
<dbReference type="Proteomes" id="UP000715965">
    <property type="component" value="Unassembled WGS sequence"/>
</dbReference>
<evidence type="ECO:0000256" key="1">
    <source>
        <dbReference type="ARBA" id="ARBA00004141"/>
    </source>
</evidence>
<reference evidence="10 11" key="1">
    <citation type="submission" date="2020-10" db="EMBL/GenBank/DDBJ databases">
        <title>Draft genome of Ramlibacter aquaticus LMG 30558.</title>
        <authorList>
            <person name="Props R."/>
        </authorList>
    </citation>
    <scope>NUCLEOTIDE SEQUENCE [LARGE SCALE GENOMIC DNA]</scope>
    <source>
        <strain evidence="10 11">LMG 30558</strain>
    </source>
</reference>
<evidence type="ECO:0000313" key="11">
    <source>
        <dbReference type="Proteomes" id="UP000715965"/>
    </source>
</evidence>
<gene>
    <name evidence="10" type="ORF">IM725_10750</name>
</gene>
<comment type="caution">
    <text evidence="10">The sequence shown here is derived from an EMBL/GenBank/DDBJ whole genome shotgun (WGS) entry which is preliminary data.</text>
</comment>
<feature type="domain" description="Glycosyltransferase 2-like" evidence="9">
    <location>
        <begin position="31"/>
        <end position="193"/>
    </location>
</feature>
<name>A0ABR9SFC5_9BURK</name>
<dbReference type="Gene3D" id="3.90.550.10">
    <property type="entry name" value="Spore Coat Polysaccharide Biosynthesis Protein SpsA, Chain A"/>
    <property type="match status" value="1"/>
</dbReference>
<dbReference type="PANTHER" id="PTHR48090:SF1">
    <property type="entry name" value="PROPHAGE BACTOPRENOL GLUCOSYL TRANSFERASE HOMOLOG"/>
    <property type="match status" value="1"/>
</dbReference>
<dbReference type="InterPro" id="IPR029044">
    <property type="entry name" value="Nucleotide-diphossugar_trans"/>
</dbReference>
<keyword evidence="11" id="KW-1185">Reference proteome</keyword>
<feature type="transmembrane region" description="Helical" evidence="8">
    <location>
        <begin position="254"/>
        <end position="280"/>
    </location>
</feature>
<organism evidence="10 11">
    <name type="scientific">Ramlibacter aquaticus</name>
    <dbReference type="NCBI Taxonomy" id="2780094"/>
    <lineage>
        <taxon>Bacteria</taxon>
        <taxon>Pseudomonadati</taxon>
        <taxon>Pseudomonadota</taxon>
        <taxon>Betaproteobacteria</taxon>
        <taxon>Burkholderiales</taxon>
        <taxon>Comamonadaceae</taxon>
        <taxon>Ramlibacter</taxon>
    </lineage>
</organism>
<feature type="transmembrane region" description="Helical" evidence="8">
    <location>
        <begin position="286"/>
        <end position="312"/>
    </location>
</feature>
<keyword evidence="2" id="KW-0328">Glycosyltransferase</keyword>
<keyword evidence="5 8" id="KW-1133">Transmembrane helix</keyword>
<evidence type="ECO:0000259" key="9">
    <source>
        <dbReference type="Pfam" id="PF00535"/>
    </source>
</evidence>
<keyword evidence="4 8" id="KW-0812">Transmembrane</keyword>
<dbReference type="InterPro" id="IPR001173">
    <property type="entry name" value="Glyco_trans_2-like"/>
</dbReference>
<evidence type="ECO:0000256" key="5">
    <source>
        <dbReference type="ARBA" id="ARBA00022989"/>
    </source>
</evidence>
<dbReference type="PANTHER" id="PTHR48090">
    <property type="entry name" value="UNDECAPRENYL-PHOSPHATE 4-DEOXY-4-FORMAMIDO-L-ARABINOSE TRANSFERASE-RELATED"/>
    <property type="match status" value="1"/>
</dbReference>
<comment type="subcellular location">
    <subcellularLocation>
        <location evidence="1">Membrane</location>
        <topology evidence="1">Multi-pass membrane protein</topology>
    </subcellularLocation>
</comment>
<dbReference type="Pfam" id="PF00535">
    <property type="entry name" value="Glycos_transf_2"/>
    <property type="match status" value="1"/>
</dbReference>
<proteinExistence type="predicted"/>
<accession>A0ABR9SFC5</accession>